<dbReference type="EMBL" id="JAAGMN010010051">
    <property type="protein sequence ID" value="NEE22891.1"/>
    <property type="molecule type" value="Genomic_DNA"/>
</dbReference>
<comment type="caution">
    <text evidence="2">The sequence shown here is derived from an EMBL/GenBank/DDBJ whole genome shotgun (WGS) entry which is preliminary data.</text>
</comment>
<organism evidence="2">
    <name type="scientific">Streptomyces sp. SID7499</name>
    <dbReference type="NCBI Taxonomy" id="2706086"/>
    <lineage>
        <taxon>Bacteria</taxon>
        <taxon>Bacillati</taxon>
        <taxon>Actinomycetota</taxon>
        <taxon>Actinomycetes</taxon>
        <taxon>Kitasatosporales</taxon>
        <taxon>Streptomycetaceae</taxon>
        <taxon>Streptomyces</taxon>
    </lineage>
</organism>
<feature type="non-terminal residue" evidence="2">
    <location>
        <position position="82"/>
    </location>
</feature>
<feature type="domain" description="Alanyl-tRNA synthetase class IIc N-terminal" evidence="1">
    <location>
        <begin position="4"/>
        <end position="82"/>
    </location>
</feature>
<evidence type="ECO:0000313" key="2">
    <source>
        <dbReference type="EMBL" id="NEE22891.1"/>
    </source>
</evidence>
<dbReference type="Pfam" id="PF01411">
    <property type="entry name" value="tRNA-synt_2c"/>
    <property type="match status" value="1"/>
</dbReference>
<dbReference type="PANTHER" id="PTHR11777:SF9">
    <property type="entry name" value="ALANINE--TRNA LIGASE, CYTOPLASMIC"/>
    <property type="match status" value="1"/>
</dbReference>
<dbReference type="GO" id="GO:0004813">
    <property type="term" value="F:alanine-tRNA ligase activity"/>
    <property type="evidence" value="ECO:0007669"/>
    <property type="project" value="InterPro"/>
</dbReference>
<gene>
    <name evidence="2" type="ORF">G3M58_92615</name>
</gene>
<dbReference type="PANTHER" id="PTHR11777">
    <property type="entry name" value="ALANYL-TRNA SYNTHETASE"/>
    <property type="match status" value="1"/>
</dbReference>
<protein>
    <recommendedName>
        <fullName evidence="1">Alanyl-tRNA synthetase class IIc N-terminal domain-containing protein</fullName>
    </recommendedName>
</protein>
<proteinExistence type="predicted"/>
<dbReference type="GO" id="GO:0006419">
    <property type="term" value="P:alanyl-tRNA aminoacylation"/>
    <property type="evidence" value="ECO:0007669"/>
    <property type="project" value="InterPro"/>
</dbReference>
<dbReference type="GO" id="GO:0005524">
    <property type="term" value="F:ATP binding"/>
    <property type="evidence" value="ECO:0007669"/>
    <property type="project" value="InterPro"/>
</dbReference>
<reference evidence="2" key="1">
    <citation type="submission" date="2020-01" db="EMBL/GenBank/DDBJ databases">
        <title>Insect and environment-associated Actinomycetes.</title>
        <authorList>
            <person name="Currrie C."/>
            <person name="Chevrette M."/>
            <person name="Carlson C."/>
            <person name="Stubbendieck R."/>
            <person name="Wendt-Pienkowski E."/>
        </authorList>
    </citation>
    <scope>NUCLEOTIDE SEQUENCE</scope>
    <source>
        <strain evidence="2">SID7499</strain>
    </source>
</reference>
<dbReference type="InterPro" id="IPR018164">
    <property type="entry name" value="Ala-tRNA-synth_IIc_N"/>
</dbReference>
<evidence type="ECO:0000259" key="1">
    <source>
        <dbReference type="Pfam" id="PF01411"/>
    </source>
</evidence>
<feature type="non-terminal residue" evidence="2">
    <location>
        <position position="1"/>
    </location>
</feature>
<dbReference type="GO" id="GO:0005829">
    <property type="term" value="C:cytosol"/>
    <property type="evidence" value="ECO:0007669"/>
    <property type="project" value="TreeGrafter"/>
</dbReference>
<dbReference type="SUPFAM" id="SSF101353">
    <property type="entry name" value="Putative anticodon-binding domain of alanyl-tRNA synthetase (AlaRS)"/>
    <property type="match status" value="1"/>
</dbReference>
<dbReference type="AlphaFoldDB" id="A0A6G3XYQ9"/>
<dbReference type="InterPro" id="IPR050058">
    <property type="entry name" value="Ala-tRNA_ligase"/>
</dbReference>
<name>A0A6G3XYQ9_9ACTN</name>
<dbReference type="InterPro" id="IPR018162">
    <property type="entry name" value="Ala-tRNA-ligase_IIc_anticod-bd"/>
</dbReference>
<sequence>TGSVVKDLVDVVIDTMGLQYPELITDRKRIETVALAEEAAFLKALKGGTNILETAVTETKAAGGRVLAGDKAFLLHDTWGFP</sequence>
<accession>A0A6G3XYQ9</accession>
<dbReference type="GO" id="GO:0002161">
    <property type="term" value="F:aminoacyl-tRNA deacylase activity"/>
    <property type="evidence" value="ECO:0007669"/>
    <property type="project" value="TreeGrafter"/>
</dbReference>